<name>A0ABR4CUU2_9HELO</name>
<evidence type="ECO:0008006" key="3">
    <source>
        <dbReference type="Google" id="ProtNLM"/>
    </source>
</evidence>
<keyword evidence="2" id="KW-1185">Reference proteome</keyword>
<evidence type="ECO:0000313" key="1">
    <source>
        <dbReference type="EMBL" id="KAL2073635.1"/>
    </source>
</evidence>
<comment type="caution">
    <text evidence="1">The sequence shown here is derived from an EMBL/GenBank/DDBJ whole genome shotgun (WGS) entry which is preliminary data.</text>
</comment>
<proteinExistence type="predicted"/>
<dbReference type="InterPro" id="IPR012340">
    <property type="entry name" value="NA-bd_OB-fold"/>
</dbReference>
<organism evidence="1 2">
    <name type="scientific">Oculimacula yallundae</name>
    <dbReference type="NCBI Taxonomy" id="86028"/>
    <lineage>
        <taxon>Eukaryota</taxon>
        <taxon>Fungi</taxon>
        <taxon>Dikarya</taxon>
        <taxon>Ascomycota</taxon>
        <taxon>Pezizomycotina</taxon>
        <taxon>Leotiomycetes</taxon>
        <taxon>Helotiales</taxon>
        <taxon>Ploettnerulaceae</taxon>
        <taxon>Oculimacula</taxon>
    </lineage>
</organism>
<accession>A0ABR4CUU2</accession>
<dbReference type="EMBL" id="JAZHXI010000003">
    <property type="protein sequence ID" value="KAL2073635.1"/>
    <property type="molecule type" value="Genomic_DNA"/>
</dbReference>
<reference evidence="1 2" key="1">
    <citation type="journal article" date="2024" name="Commun. Biol.">
        <title>Comparative genomic analysis of thermophilic fungi reveals convergent evolutionary adaptations and gene losses.</title>
        <authorList>
            <person name="Steindorff A.S."/>
            <person name="Aguilar-Pontes M.V."/>
            <person name="Robinson A.J."/>
            <person name="Andreopoulos B."/>
            <person name="LaButti K."/>
            <person name="Kuo A."/>
            <person name="Mondo S."/>
            <person name="Riley R."/>
            <person name="Otillar R."/>
            <person name="Haridas S."/>
            <person name="Lipzen A."/>
            <person name="Grimwood J."/>
            <person name="Schmutz J."/>
            <person name="Clum A."/>
            <person name="Reid I.D."/>
            <person name="Moisan M.C."/>
            <person name="Butler G."/>
            <person name="Nguyen T.T.M."/>
            <person name="Dewar K."/>
            <person name="Conant G."/>
            <person name="Drula E."/>
            <person name="Henrissat B."/>
            <person name="Hansel C."/>
            <person name="Singer S."/>
            <person name="Hutchinson M.I."/>
            <person name="de Vries R.P."/>
            <person name="Natvig D.O."/>
            <person name="Powell A.J."/>
            <person name="Tsang A."/>
            <person name="Grigoriev I.V."/>
        </authorList>
    </citation>
    <scope>NUCLEOTIDE SEQUENCE [LARGE SCALE GENOMIC DNA]</scope>
    <source>
        <strain evidence="1 2">CBS 494.80</strain>
    </source>
</reference>
<gene>
    <name evidence="1" type="ORF">VTL71DRAFT_10961</name>
</gene>
<dbReference type="Gene3D" id="2.40.50.140">
    <property type="entry name" value="Nucleic acid-binding proteins"/>
    <property type="match status" value="1"/>
</dbReference>
<dbReference type="InterPro" id="IPR024222">
    <property type="entry name" value="Ten1_fungal"/>
</dbReference>
<dbReference type="Pfam" id="PF12658">
    <property type="entry name" value="Ten1"/>
    <property type="match status" value="1"/>
</dbReference>
<evidence type="ECO:0000313" key="2">
    <source>
        <dbReference type="Proteomes" id="UP001595075"/>
    </source>
</evidence>
<protein>
    <recommendedName>
        <fullName evidence="3">Telomere capping, CST complex subunit-domain-containing protein</fullName>
    </recommendedName>
</protein>
<sequence>MAGIHNGPIPTKLCLLSDLGKFPTGAKVRFLGCVTNYSTNTAILNLEHNHPPGNLSKAQVDVNLLVTTLKSNETQIGEWVNVMGYVTSTLRSTDPGKDKMEIRIQALVLWPAGSFDLAGYEKSLDQKAADERTTKQTV</sequence>
<dbReference type="Proteomes" id="UP001595075">
    <property type="component" value="Unassembled WGS sequence"/>
</dbReference>